<gene>
    <name evidence="8" type="ORF">FRY97_06805</name>
</gene>
<dbReference type="CDD" id="cd06171">
    <property type="entry name" value="Sigma70_r4"/>
    <property type="match status" value="1"/>
</dbReference>
<keyword evidence="2" id="KW-0805">Transcription regulation</keyword>
<evidence type="ECO:0000259" key="7">
    <source>
        <dbReference type="Pfam" id="PF08281"/>
    </source>
</evidence>
<comment type="similarity">
    <text evidence="1">Belongs to the sigma-70 factor family. ECF subfamily.</text>
</comment>
<dbReference type="InterPro" id="IPR014284">
    <property type="entry name" value="RNA_pol_sigma-70_dom"/>
</dbReference>
<proteinExistence type="inferred from homology"/>
<comment type="caution">
    <text evidence="8">The sequence shown here is derived from an EMBL/GenBank/DDBJ whole genome shotgun (WGS) entry which is preliminary data.</text>
</comment>
<evidence type="ECO:0000313" key="9">
    <source>
        <dbReference type="Proteomes" id="UP000321580"/>
    </source>
</evidence>
<feature type="domain" description="RNA polymerase sigma-70 region 2" evidence="6">
    <location>
        <begin position="15"/>
        <end position="72"/>
    </location>
</feature>
<dbReference type="PANTHER" id="PTHR43133:SF8">
    <property type="entry name" value="RNA POLYMERASE SIGMA FACTOR HI_1459-RELATED"/>
    <property type="match status" value="1"/>
</dbReference>
<accession>A0A5C6RSA6</accession>
<keyword evidence="5" id="KW-0804">Transcription</keyword>
<dbReference type="Proteomes" id="UP000321580">
    <property type="component" value="Unassembled WGS sequence"/>
</dbReference>
<dbReference type="InterPro" id="IPR039425">
    <property type="entry name" value="RNA_pol_sigma-70-like"/>
</dbReference>
<evidence type="ECO:0000256" key="3">
    <source>
        <dbReference type="ARBA" id="ARBA00023082"/>
    </source>
</evidence>
<dbReference type="RefSeq" id="WP_147166696.1">
    <property type="nucleotide sequence ID" value="NZ_VOOR01000010.1"/>
</dbReference>
<protein>
    <submittedName>
        <fullName evidence="8">Sigma-70 family RNA polymerase sigma factor</fullName>
    </submittedName>
</protein>
<dbReference type="InterPro" id="IPR013249">
    <property type="entry name" value="RNA_pol_sigma70_r4_t2"/>
</dbReference>
<keyword evidence="3" id="KW-0731">Sigma factor</keyword>
<evidence type="ECO:0000259" key="6">
    <source>
        <dbReference type="Pfam" id="PF04542"/>
    </source>
</evidence>
<dbReference type="NCBIfam" id="TIGR02937">
    <property type="entry name" value="sigma70-ECF"/>
    <property type="match status" value="1"/>
</dbReference>
<dbReference type="InterPro" id="IPR007627">
    <property type="entry name" value="RNA_pol_sigma70_r2"/>
</dbReference>
<dbReference type="GO" id="GO:0003677">
    <property type="term" value="F:DNA binding"/>
    <property type="evidence" value="ECO:0007669"/>
    <property type="project" value="UniProtKB-KW"/>
</dbReference>
<evidence type="ECO:0000256" key="4">
    <source>
        <dbReference type="ARBA" id="ARBA00023125"/>
    </source>
</evidence>
<dbReference type="Gene3D" id="1.10.1740.10">
    <property type="match status" value="1"/>
</dbReference>
<dbReference type="GO" id="GO:0006352">
    <property type="term" value="P:DNA-templated transcription initiation"/>
    <property type="evidence" value="ECO:0007669"/>
    <property type="project" value="InterPro"/>
</dbReference>
<dbReference type="SUPFAM" id="SSF88946">
    <property type="entry name" value="Sigma2 domain of RNA polymerase sigma factors"/>
    <property type="match status" value="1"/>
</dbReference>
<dbReference type="EMBL" id="VOOR01000010">
    <property type="protein sequence ID" value="TXB64929.1"/>
    <property type="molecule type" value="Genomic_DNA"/>
</dbReference>
<evidence type="ECO:0000256" key="2">
    <source>
        <dbReference type="ARBA" id="ARBA00023015"/>
    </source>
</evidence>
<dbReference type="SUPFAM" id="SSF88659">
    <property type="entry name" value="Sigma3 and sigma4 domains of RNA polymerase sigma factors"/>
    <property type="match status" value="1"/>
</dbReference>
<dbReference type="OrthoDB" id="795989at2"/>
<keyword evidence="4" id="KW-0238">DNA-binding</keyword>
<dbReference type="InterPro" id="IPR013325">
    <property type="entry name" value="RNA_pol_sigma_r2"/>
</dbReference>
<dbReference type="GO" id="GO:0016987">
    <property type="term" value="F:sigma factor activity"/>
    <property type="evidence" value="ECO:0007669"/>
    <property type="project" value="UniProtKB-KW"/>
</dbReference>
<dbReference type="Pfam" id="PF04542">
    <property type="entry name" value="Sigma70_r2"/>
    <property type="match status" value="1"/>
</dbReference>
<feature type="domain" description="RNA polymerase sigma factor 70 region 4 type 2" evidence="7">
    <location>
        <begin position="105"/>
        <end position="157"/>
    </location>
</feature>
<dbReference type="Pfam" id="PF08281">
    <property type="entry name" value="Sigma70_r4_2"/>
    <property type="match status" value="1"/>
</dbReference>
<dbReference type="AlphaFoldDB" id="A0A5C6RSA6"/>
<sequence>MDLNTFKTDILPMKHKLYRVALRITNNPQEAEDVVQEAFIKVWEQRSSLSGIKSIEAWCTQMVKNRAIDKRRLRFNHAESLESAYSLSTPQHHPGQQAELADDMEQVSRLMQDLPENQRQAMQLRDIEGMTYQEIADQLQMPMPQVKTNIFRARKSLRQKLTALWTIK</sequence>
<dbReference type="InterPro" id="IPR013324">
    <property type="entry name" value="RNA_pol_sigma_r3/r4-like"/>
</dbReference>
<name>A0A5C6RSA6_9BACT</name>
<reference evidence="8 9" key="1">
    <citation type="submission" date="2019-08" db="EMBL/GenBank/DDBJ databases">
        <title>Genome of Phaeodactylibacter luteus.</title>
        <authorList>
            <person name="Bowman J.P."/>
        </authorList>
    </citation>
    <scope>NUCLEOTIDE SEQUENCE [LARGE SCALE GENOMIC DNA]</scope>
    <source>
        <strain evidence="8 9">KCTC 42180</strain>
    </source>
</reference>
<dbReference type="InterPro" id="IPR036388">
    <property type="entry name" value="WH-like_DNA-bd_sf"/>
</dbReference>
<dbReference type="Gene3D" id="1.10.10.10">
    <property type="entry name" value="Winged helix-like DNA-binding domain superfamily/Winged helix DNA-binding domain"/>
    <property type="match status" value="1"/>
</dbReference>
<keyword evidence="9" id="KW-1185">Reference proteome</keyword>
<evidence type="ECO:0000256" key="5">
    <source>
        <dbReference type="ARBA" id="ARBA00023163"/>
    </source>
</evidence>
<evidence type="ECO:0000313" key="8">
    <source>
        <dbReference type="EMBL" id="TXB64929.1"/>
    </source>
</evidence>
<dbReference type="PANTHER" id="PTHR43133">
    <property type="entry name" value="RNA POLYMERASE ECF-TYPE SIGMA FACTO"/>
    <property type="match status" value="1"/>
</dbReference>
<evidence type="ECO:0000256" key="1">
    <source>
        <dbReference type="ARBA" id="ARBA00010641"/>
    </source>
</evidence>
<organism evidence="8 9">
    <name type="scientific">Phaeodactylibacter luteus</name>
    <dbReference type="NCBI Taxonomy" id="1564516"/>
    <lineage>
        <taxon>Bacteria</taxon>
        <taxon>Pseudomonadati</taxon>
        <taxon>Bacteroidota</taxon>
        <taxon>Saprospiria</taxon>
        <taxon>Saprospirales</taxon>
        <taxon>Haliscomenobacteraceae</taxon>
        <taxon>Phaeodactylibacter</taxon>
    </lineage>
</organism>